<dbReference type="HOGENOM" id="CLU_104584_2_0_0"/>
<dbReference type="InParanoid" id="E6W4J6"/>
<feature type="compositionally biased region" description="Basic and acidic residues" evidence="1">
    <location>
        <begin position="159"/>
        <end position="171"/>
    </location>
</feature>
<evidence type="ECO:0000256" key="1">
    <source>
        <dbReference type="SAM" id="MobiDB-lite"/>
    </source>
</evidence>
<reference evidence="2 3" key="1">
    <citation type="submission" date="2010-12" db="EMBL/GenBank/DDBJ databases">
        <title>Complete sequence of Desulfurispirillum indicum S5.</title>
        <authorList>
            <consortium name="US DOE Joint Genome Institute"/>
            <person name="Lucas S."/>
            <person name="Copeland A."/>
            <person name="Lapidus A."/>
            <person name="Cheng J.-F."/>
            <person name="Goodwin L."/>
            <person name="Pitluck S."/>
            <person name="Chertkov O."/>
            <person name="Held B."/>
            <person name="Detter J.C."/>
            <person name="Han C."/>
            <person name="Tapia R."/>
            <person name="Land M."/>
            <person name="Hauser L."/>
            <person name="Kyrpides N."/>
            <person name="Ivanova N."/>
            <person name="Mikhailova N."/>
            <person name="Haggblom M."/>
            <person name="Rauschenbach I."/>
            <person name="Bini E."/>
            <person name="Woyke T."/>
        </authorList>
    </citation>
    <scope>NUCLEOTIDE SEQUENCE [LARGE SCALE GENOMIC DNA]</scope>
    <source>
        <strain evidence="3">ATCC BAA-1389 / DSM 22839 / S5</strain>
    </source>
</reference>
<dbReference type="OrthoDB" id="2989458at2"/>
<dbReference type="KEGG" id="din:Selin_2353"/>
<keyword evidence="3" id="KW-1185">Reference proteome</keyword>
<dbReference type="InterPro" id="IPR046732">
    <property type="entry name" value="DUF6624"/>
</dbReference>
<protein>
    <submittedName>
        <fullName evidence="2">Uncharacterized protein</fullName>
    </submittedName>
</protein>
<feature type="region of interest" description="Disordered" evidence="1">
    <location>
        <begin position="158"/>
        <end position="186"/>
    </location>
</feature>
<dbReference type="eggNOG" id="COG4403">
    <property type="taxonomic scope" value="Bacteria"/>
</dbReference>
<dbReference type="STRING" id="653733.Selin_2353"/>
<proteinExistence type="predicted"/>
<accession>E6W4J6</accession>
<dbReference type="AlphaFoldDB" id="E6W4J6"/>
<evidence type="ECO:0000313" key="3">
    <source>
        <dbReference type="Proteomes" id="UP000002572"/>
    </source>
</evidence>
<organism evidence="2 3">
    <name type="scientific">Desulfurispirillum indicum (strain ATCC BAA-1389 / DSM 22839 / S5)</name>
    <dbReference type="NCBI Taxonomy" id="653733"/>
    <lineage>
        <taxon>Bacteria</taxon>
        <taxon>Pseudomonadati</taxon>
        <taxon>Chrysiogenota</taxon>
        <taxon>Chrysiogenia</taxon>
        <taxon>Chrysiogenales</taxon>
        <taxon>Chrysiogenaceae</taxon>
        <taxon>Desulfurispirillum</taxon>
    </lineage>
</organism>
<dbReference type="Pfam" id="PF20329">
    <property type="entry name" value="DUF6624"/>
    <property type="match status" value="1"/>
</dbReference>
<dbReference type="Proteomes" id="UP000002572">
    <property type="component" value="Chromosome"/>
</dbReference>
<evidence type="ECO:0000313" key="2">
    <source>
        <dbReference type="EMBL" id="ADU67069.1"/>
    </source>
</evidence>
<sequence>MYHHPADELIAMMKEDQHVLQRLFDSGELPSESYHPRMRALHERNTSRLKEIIDCHGWPGISLVGEEAAKAAWLIVQHSVSDPQFMAECAVLLEDAVARADAPGWQLAFLHDRVRTLSGRPQYYGTQFDVDENGWPIPLPIEDAAAVDERRARLGLNSLEERQNQMAEQERKRRASSANTKKCDTG</sequence>
<dbReference type="EMBL" id="CP002432">
    <property type="protein sequence ID" value="ADU67069.1"/>
    <property type="molecule type" value="Genomic_DNA"/>
</dbReference>
<gene>
    <name evidence="2" type="ordered locus">Selin_2353</name>
</gene>
<dbReference type="RefSeq" id="WP_013506942.1">
    <property type="nucleotide sequence ID" value="NC_014836.1"/>
</dbReference>
<name>E6W4J6_DESIS</name>